<accession>A0AAE4F0W5</accession>
<comment type="caution">
    <text evidence="1">The sequence shown here is derived from an EMBL/GenBank/DDBJ whole genome shotgun (WGS) entry which is preliminary data.</text>
</comment>
<reference evidence="1 2" key="1">
    <citation type="submission" date="2022-06" db="EMBL/GenBank/DDBJ databases">
        <title>Haloarcula sp. a new haloarchaeum isolate from saline soil.</title>
        <authorList>
            <person name="Strakova D."/>
            <person name="Galisteo C."/>
            <person name="Sanchez-Porro C."/>
            <person name="Ventosa A."/>
        </authorList>
    </citation>
    <scope>NUCLEOTIDE SEQUENCE [LARGE SCALE GENOMIC DNA]</scope>
    <source>
        <strain evidence="1 2">S1AR25-5A</strain>
    </source>
</reference>
<protein>
    <submittedName>
        <fullName evidence="1">Uncharacterized protein</fullName>
    </submittedName>
</protein>
<name>A0AAE4F0W5_9EURY</name>
<keyword evidence="2" id="KW-1185">Reference proteome</keyword>
<organism evidence="1 2">
    <name type="scientific">Haloarcula terrestris</name>
    <dbReference type="NCBI Taxonomy" id="2950533"/>
    <lineage>
        <taxon>Archaea</taxon>
        <taxon>Methanobacteriati</taxon>
        <taxon>Methanobacteriota</taxon>
        <taxon>Stenosarchaea group</taxon>
        <taxon>Halobacteria</taxon>
        <taxon>Halobacteriales</taxon>
        <taxon>Haloarculaceae</taxon>
        <taxon>Haloarcula</taxon>
    </lineage>
</organism>
<dbReference type="Proteomes" id="UP001253439">
    <property type="component" value="Unassembled WGS sequence"/>
</dbReference>
<proteinExistence type="predicted"/>
<gene>
    <name evidence="1" type="ORF">NDI54_19865</name>
</gene>
<dbReference type="EMBL" id="JAMQOM010000019">
    <property type="protein sequence ID" value="MDS0223602.1"/>
    <property type="molecule type" value="Genomic_DNA"/>
</dbReference>
<evidence type="ECO:0000313" key="1">
    <source>
        <dbReference type="EMBL" id="MDS0223602.1"/>
    </source>
</evidence>
<sequence>MVEPWITSALPGVTNAAGSRVIKEFVKGEDDHTEWKQQVIDMATEAEAARRHCICFSYEPDREGLSNGMEQYGKGMAKLGVIGERRGYPDEEVETVHKLAKILSKCATAAVGQHSAPKKTFLPNCLSYLSRYTNLRYRSTGGVSLSNNDYRILQVFL</sequence>
<dbReference type="AlphaFoldDB" id="A0AAE4F0W5"/>
<dbReference type="RefSeq" id="WP_310898130.1">
    <property type="nucleotide sequence ID" value="NZ_JAMQOM010000019.1"/>
</dbReference>
<evidence type="ECO:0000313" key="2">
    <source>
        <dbReference type="Proteomes" id="UP001253439"/>
    </source>
</evidence>